<dbReference type="InterPro" id="IPR050722">
    <property type="entry name" value="Pyruvate:ferred/Flavod_OxRd"/>
</dbReference>
<dbReference type="PANTHER" id="PTHR32154:SF0">
    <property type="entry name" value="PYRUVATE-FLAVODOXIN OXIDOREDUCTASE-RELATED"/>
    <property type="match status" value="1"/>
</dbReference>
<dbReference type="PANTHER" id="PTHR32154">
    <property type="entry name" value="PYRUVATE-FLAVODOXIN OXIDOREDUCTASE-RELATED"/>
    <property type="match status" value="1"/>
</dbReference>
<dbReference type="SUPFAM" id="SSF52518">
    <property type="entry name" value="Thiamin diphosphate-binding fold (THDP-binding)"/>
    <property type="match status" value="1"/>
</dbReference>
<keyword evidence="4" id="KW-0670">Pyruvate</keyword>
<dbReference type="InterPro" id="IPR029061">
    <property type="entry name" value="THDP-binding"/>
</dbReference>
<sequence length="180" mass="19849">MRAQTTIPTMEEQEEERAIELVQKVDFKKGNEMAAIAARQINYHLMGYFPITPSTEIAEEVDEMYADGEHQIRMVPADGEHGAAGICYGATLGGGRVLNATSAQGLLYAMEQLPVQSGTRFPMVLNVVTRSVSGHKFTFLIIVIKLLLFRGTSPAEDGKCFIKCYCYSGVVTLVLLLWDP</sequence>
<accession>A0A6V8NSM2</accession>
<evidence type="ECO:0000313" key="4">
    <source>
        <dbReference type="EMBL" id="GFP22360.1"/>
    </source>
</evidence>
<dbReference type="GO" id="GO:0000287">
    <property type="term" value="F:magnesium ion binding"/>
    <property type="evidence" value="ECO:0007669"/>
    <property type="project" value="UniProtKB-ARBA"/>
</dbReference>
<dbReference type="CDD" id="cd07034">
    <property type="entry name" value="TPP_PYR_PFOR_IOR-alpha_like"/>
    <property type="match status" value="1"/>
</dbReference>
<evidence type="ECO:0000259" key="3">
    <source>
        <dbReference type="Pfam" id="PF01855"/>
    </source>
</evidence>
<dbReference type="GO" id="GO:0016491">
    <property type="term" value="F:oxidoreductase activity"/>
    <property type="evidence" value="ECO:0007669"/>
    <property type="project" value="UniProtKB-KW"/>
</dbReference>
<dbReference type="Pfam" id="PF01855">
    <property type="entry name" value="POR_N"/>
    <property type="match status" value="1"/>
</dbReference>
<protein>
    <submittedName>
        <fullName evidence="4">Pyruvate ferredoxin oxidoreductase alpha subunit</fullName>
    </submittedName>
</protein>
<organism evidence="4 5">
    <name type="scientific">Candidatus Hakubella thermalkaliphila</name>
    <dbReference type="NCBI Taxonomy" id="2754717"/>
    <lineage>
        <taxon>Bacteria</taxon>
        <taxon>Bacillati</taxon>
        <taxon>Actinomycetota</taxon>
        <taxon>Actinomycetota incertae sedis</taxon>
        <taxon>Candidatus Hakubellales</taxon>
        <taxon>Candidatus Hakubellaceae</taxon>
        <taxon>Candidatus Hakubella</taxon>
    </lineage>
</organism>
<dbReference type="Proteomes" id="UP000580051">
    <property type="component" value="Unassembled WGS sequence"/>
</dbReference>
<evidence type="ECO:0000256" key="2">
    <source>
        <dbReference type="ARBA" id="ARBA00023002"/>
    </source>
</evidence>
<proteinExistence type="inferred from homology"/>
<dbReference type="InterPro" id="IPR002880">
    <property type="entry name" value="Pyrv_Fd/Flavodoxin_OxRdtase_N"/>
</dbReference>
<dbReference type="Gene3D" id="3.40.50.970">
    <property type="match status" value="1"/>
</dbReference>
<feature type="domain" description="Pyruvate flavodoxin/ferredoxin oxidoreductase pyrimidine binding" evidence="3">
    <location>
        <begin position="37"/>
        <end position="135"/>
    </location>
</feature>
<keyword evidence="2" id="KW-0560">Oxidoreductase</keyword>
<comment type="similarity">
    <text evidence="1">Belongs to the pyruvate:ferredoxin/flavodoxin oxidoreductase family.</text>
</comment>
<evidence type="ECO:0000256" key="1">
    <source>
        <dbReference type="ARBA" id="ARBA00009032"/>
    </source>
</evidence>
<gene>
    <name evidence="4" type="ORF">HKBW3S06_01588</name>
</gene>
<dbReference type="AlphaFoldDB" id="A0A6V8NSM2"/>
<comment type="caution">
    <text evidence="4">The sequence shown here is derived from an EMBL/GenBank/DDBJ whole genome shotgun (WGS) entry which is preliminary data.</text>
</comment>
<evidence type="ECO:0000313" key="5">
    <source>
        <dbReference type="Proteomes" id="UP000580051"/>
    </source>
</evidence>
<dbReference type="EMBL" id="BLRV01000369">
    <property type="protein sequence ID" value="GFP22360.1"/>
    <property type="molecule type" value="Genomic_DNA"/>
</dbReference>
<dbReference type="GO" id="GO:0006979">
    <property type="term" value="P:response to oxidative stress"/>
    <property type="evidence" value="ECO:0007669"/>
    <property type="project" value="TreeGrafter"/>
</dbReference>
<name>A0A6V8NSM2_9ACTN</name>
<reference evidence="4 5" key="1">
    <citation type="journal article" date="2020" name="Front. Microbiol.">
        <title>Single-cell genomics of novel Actinobacteria with the Wood-Ljungdahl pathway discovered in a serpentinizing system.</title>
        <authorList>
            <person name="Merino N."/>
            <person name="Kawai M."/>
            <person name="Boyd E.S."/>
            <person name="Colman D.R."/>
            <person name="McGlynn S.E."/>
            <person name="Nealson K.H."/>
            <person name="Kurokawa K."/>
            <person name="Hongoh Y."/>
        </authorList>
    </citation>
    <scope>NUCLEOTIDE SEQUENCE [LARGE SCALE GENOMIC DNA]</scope>
    <source>
        <strain evidence="4 5">S06</strain>
    </source>
</reference>